<comment type="caution">
    <text evidence="2">The sequence shown here is derived from an EMBL/GenBank/DDBJ whole genome shotgun (WGS) entry which is preliminary data.</text>
</comment>
<feature type="compositionally biased region" description="Low complexity" evidence="1">
    <location>
        <begin position="10"/>
        <end position="21"/>
    </location>
</feature>
<dbReference type="EMBL" id="NCSJ02000036">
    <property type="protein sequence ID" value="RFU33412.1"/>
    <property type="molecule type" value="Genomic_DNA"/>
</dbReference>
<proteinExistence type="predicted"/>
<feature type="non-terminal residue" evidence="2">
    <location>
        <position position="304"/>
    </location>
</feature>
<feature type="region of interest" description="Disordered" evidence="1">
    <location>
        <begin position="1"/>
        <end position="31"/>
    </location>
</feature>
<evidence type="ECO:0000313" key="3">
    <source>
        <dbReference type="Proteomes" id="UP000258309"/>
    </source>
</evidence>
<name>A0A3E2HJR1_SCYLI</name>
<reference evidence="2 3" key="1">
    <citation type="submission" date="2018-05" db="EMBL/GenBank/DDBJ databases">
        <title>Draft genome sequence of Scytalidium lignicola DSM 105466, a ubiquitous saprotrophic fungus.</title>
        <authorList>
            <person name="Buettner E."/>
            <person name="Gebauer A.M."/>
            <person name="Hofrichter M."/>
            <person name="Liers C."/>
            <person name="Kellner H."/>
        </authorList>
    </citation>
    <scope>NUCLEOTIDE SEQUENCE [LARGE SCALE GENOMIC DNA]</scope>
    <source>
        <strain evidence="2 3">DSM 105466</strain>
    </source>
</reference>
<accession>A0A3E2HJR1</accession>
<keyword evidence="3" id="KW-1185">Reference proteome</keyword>
<organism evidence="2 3">
    <name type="scientific">Scytalidium lignicola</name>
    <name type="common">Hyphomycete</name>
    <dbReference type="NCBI Taxonomy" id="5539"/>
    <lineage>
        <taxon>Eukaryota</taxon>
        <taxon>Fungi</taxon>
        <taxon>Dikarya</taxon>
        <taxon>Ascomycota</taxon>
        <taxon>Pezizomycotina</taxon>
        <taxon>Leotiomycetes</taxon>
        <taxon>Leotiomycetes incertae sedis</taxon>
        <taxon>Scytalidium</taxon>
    </lineage>
</organism>
<dbReference type="OrthoDB" id="3541874at2759"/>
<feature type="region of interest" description="Disordered" evidence="1">
    <location>
        <begin position="212"/>
        <end position="239"/>
    </location>
</feature>
<feature type="compositionally biased region" description="Polar residues" evidence="1">
    <location>
        <begin position="223"/>
        <end position="239"/>
    </location>
</feature>
<feature type="non-terminal residue" evidence="2">
    <location>
        <position position="1"/>
    </location>
</feature>
<evidence type="ECO:0000313" key="2">
    <source>
        <dbReference type="EMBL" id="RFU33412.1"/>
    </source>
</evidence>
<feature type="compositionally biased region" description="Low complexity" evidence="1">
    <location>
        <begin position="161"/>
        <end position="179"/>
    </location>
</feature>
<evidence type="ECO:0000256" key="1">
    <source>
        <dbReference type="SAM" id="MobiDB-lite"/>
    </source>
</evidence>
<feature type="region of interest" description="Disordered" evidence="1">
    <location>
        <begin position="161"/>
        <end position="190"/>
    </location>
</feature>
<sequence>MSMSIPSDTSGQDGQPQPSQPEGVPPNFPQPHMVASIFAPFNLAPANAIFPVDRDDKLRSIISNLEKHHDSVRRNMLFLTQCRAERLMNDAKEEIKKLQAEEDARGKTEQEKEAEEEARKRNAQELKTALANMIKNVKIRPKQGSSSSKIGESELGTSFSSVVSSTSAPTSTSTVTSLPTGPPQSLRGQVQSPLNTAAPILDTLMTGIHNNSSSAPSPAHLTASPTTISPLDSTTPISSAASQRTTYTILRDLDNAIRTLIDQSTRDLEGYDAHAKSTVDFYRQALERGAGSRQTGATTGRRMS</sequence>
<feature type="region of interest" description="Disordered" evidence="1">
    <location>
        <begin position="99"/>
        <end position="122"/>
    </location>
</feature>
<dbReference type="OMA" id="CELEGYD"/>
<dbReference type="AlphaFoldDB" id="A0A3E2HJR1"/>
<gene>
    <name evidence="2" type="ORF">B7463_g2937</name>
</gene>
<dbReference type="Proteomes" id="UP000258309">
    <property type="component" value="Unassembled WGS sequence"/>
</dbReference>
<protein>
    <submittedName>
        <fullName evidence="2">Uncharacterized protein</fullName>
    </submittedName>
</protein>